<sequence length="126" mass="14646">MTTNAQAPALVSAASISERSDPAHVATLLDAIRRLRKVAITYEDGDGAISERTVWPITVVYFDHVRVLAAWCERRSAFRHFRVYRVRPASILDDRYPERRSLLMRRWREQDREWRSFLTVSDGARG</sequence>
<dbReference type="Pfam" id="PF13280">
    <property type="entry name" value="WYL"/>
    <property type="match status" value="1"/>
</dbReference>
<organism evidence="2 3">
    <name type="scientific">Rhizobium hidalgonense</name>
    <dbReference type="NCBI Taxonomy" id="1538159"/>
    <lineage>
        <taxon>Bacteria</taxon>
        <taxon>Pseudomonadati</taxon>
        <taxon>Pseudomonadota</taxon>
        <taxon>Alphaproteobacteria</taxon>
        <taxon>Hyphomicrobiales</taxon>
        <taxon>Rhizobiaceae</taxon>
        <taxon>Rhizobium/Agrobacterium group</taxon>
        <taxon>Rhizobium</taxon>
    </lineage>
</organism>
<dbReference type="EMBL" id="NWSY01000010">
    <property type="protein sequence ID" value="PDT22873.1"/>
    <property type="molecule type" value="Genomic_DNA"/>
</dbReference>
<dbReference type="PANTHER" id="PTHR34580:SF3">
    <property type="entry name" value="PROTEIN PAFB"/>
    <property type="match status" value="1"/>
</dbReference>
<evidence type="ECO:0000259" key="1">
    <source>
        <dbReference type="Pfam" id="PF13280"/>
    </source>
</evidence>
<keyword evidence="3" id="KW-1185">Reference proteome</keyword>
<dbReference type="PANTHER" id="PTHR34580">
    <property type="match status" value="1"/>
</dbReference>
<dbReference type="PROSITE" id="PS52050">
    <property type="entry name" value="WYL"/>
    <property type="match status" value="1"/>
</dbReference>
<evidence type="ECO:0000313" key="2">
    <source>
        <dbReference type="EMBL" id="PDT22873.1"/>
    </source>
</evidence>
<dbReference type="InterPro" id="IPR026881">
    <property type="entry name" value="WYL_dom"/>
</dbReference>
<evidence type="ECO:0000313" key="3">
    <source>
        <dbReference type="Proteomes" id="UP000219914"/>
    </source>
</evidence>
<feature type="domain" description="WYL" evidence="1">
    <location>
        <begin position="24"/>
        <end position="89"/>
    </location>
</feature>
<dbReference type="InterPro" id="IPR051534">
    <property type="entry name" value="CBASS_pafABC_assoc_protein"/>
</dbReference>
<name>A0ABX4JS31_9HYPH</name>
<accession>A0ABX4JS31</accession>
<dbReference type="Proteomes" id="UP000219914">
    <property type="component" value="Unassembled WGS sequence"/>
</dbReference>
<gene>
    <name evidence="2" type="ORF">CO674_15460</name>
</gene>
<proteinExistence type="predicted"/>
<reference evidence="2 3" key="1">
    <citation type="submission" date="2017-09" db="EMBL/GenBank/DDBJ databases">
        <title>Comparative genomics of rhizobia isolated from Phaseolus vulgaris in China.</title>
        <authorList>
            <person name="Tong W."/>
        </authorList>
    </citation>
    <scope>NUCLEOTIDE SEQUENCE [LARGE SCALE GENOMIC DNA]</scope>
    <source>
        <strain evidence="2 3">FH14</strain>
    </source>
</reference>
<protein>
    <recommendedName>
        <fullName evidence="1">WYL domain-containing protein</fullName>
    </recommendedName>
</protein>
<comment type="caution">
    <text evidence="2">The sequence shown here is derived from an EMBL/GenBank/DDBJ whole genome shotgun (WGS) entry which is preliminary data.</text>
</comment>